<evidence type="ECO:0000256" key="9">
    <source>
        <dbReference type="SAM" id="Phobius"/>
    </source>
</evidence>
<feature type="domain" description="Peptidase S26" evidence="10">
    <location>
        <begin position="187"/>
        <end position="224"/>
    </location>
</feature>
<organism evidence="11 12">
    <name type="scientific">Teratosphaeria nubilosa</name>
    <dbReference type="NCBI Taxonomy" id="161662"/>
    <lineage>
        <taxon>Eukaryota</taxon>
        <taxon>Fungi</taxon>
        <taxon>Dikarya</taxon>
        <taxon>Ascomycota</taxon>
        <taxon>Pezizomycotina</taxon>
        <taxon>Dothideomycetes</taxon>
        <taxon>Dothideomycetidae</taxon>
        <taxon>Mycosphaerellales</taxon>
        <taxon>Teratosphaeriaceae</taxon>
        <taxon>Teratosphaeria</taxon>
    </lineage>
</organism>
<feature type="domain" description="Peptidase S26" evidence="10">
    <location>
        <begin position="92"/>
        <end position="177"/>
    </location>
</feature>
<dbReference type="PRINTS" id="PR00727">
    <property type="entry name" value="LEADERPTASE"/>
</dbReference>
<reference evidence="11" key="1">
    <citation type="journal article" date="2020" name="Stud. Mycol.">
        <title>101 Dothideomycetes genomes: a test case for predicting lifestyles and emergence of pathogens.</title>
        <authorList>
            <person name="Haridas S."/>
            <person name="Albert R."/>
            <person name="Binder M."/>
            <person name="Bloem J."/>
            <person name="Labutti K."/>
            <person name="Salamov A."/>
            <person name="Andreopoulos B."/>
            <person name="Baker S."/>
            <person name="Barry K."/>
            <person name="Bills G."/>
            <person name="Bluhm B."/>
            <person name="Cannon C."/>
            <person name="Castanera R."/>
            <person name="Culley D."/>
            <person name="Daum C."/>
            <person name="Ezra D."/>
            <person name="Gonzalez J."/>
            <person name="Henrissat B."/>
            <person name="Kuo A."/>
            <person name="Liang C."/>
            <person name="Lipzen A."/>
            <person name="Lutzoni F."/>
            <person name="Magnuson J."/>
            <person name="Mondo S."/>
            <person name="Nolan M."/>
            <person name="Ohm R."/>
            <person name="Pangilinan J."/>
            <person name="Park H.-J."/>
            <person name="Ramirez L."/>
            <person name="Alfaro M."/>
            <person name="Sun H."/>
            <person name="Tritt A."/>
            <person name="Yoshinaga Y."/>
            <person name="Zwiers L.-H."/>
            <person name="Turgeon B."/>
            <person name="Goodwin S."/>
            <person name="Spatafora J."/>
            <person name="Crous P."/>
            <person name="Grigoriev I."/>
        </authorList>
    </citation>
    <scope>NUCLEOTIDE SEQUENCE</scope>
    <source>
        <strain evidence="11">CBS 116005</strain>
    </source>
</reference>
<keyword evidence="9" id="KW-1133">Transmembrane helix</keyword>
<dbReference type="PROSITE" id="PS00760">
    <property type="entry name" value="SPASE_I_2"/>
    <property type="match status" value="1"/>
</dbReference>
<evidence type="ECO:0000259" key="10">
    <source>
        <dbReference type="Pfam" id="PF10502"/>
    </source>
</evidence>
<dbReference type="InterPro" id="IPR019757">
    <property type="entry name" value="Pept_S26A_signal_pept_1_Lys-AS"/>
</dbReference>
<dbReference type="PANTHER" id="PTHR12383:SF16">
    <property type="entry name" value="MITOCHONDRIAL INNER MEMBRANE PROTEASE SUBUNIT 1"/>
    <property type="match status" value="1"/>
</dbReference>
<feature type="active site" evidence="7">
    <location>
        <position position="120"/>
    </location>
</feature>
<dbReference type="GO" id="GO:0006465">
    <property type="term" value="P:signal peptide processing"/>
    <property type="evidence" value="ECO:0007669"/>
    <property type="project" value="InterPro"/>
</dbReference>
<dbReference type="InterPro" id="IPR036286">
    <property type="entry name" value="LexA/Signal_pep-like_sf"/>
</dbReference>
<dbReference type="GO" id="GO:0004252">
    <property type="term" value="F:serine-type endopeptidase activity"/>
    <property type="evidence" value="ECO:0007669"/>
    <property type="project" value="InterPro"/>
</dbReference>
<dbReference type="Gene3D" id="2.10.109.10">
    <property type="entry name" value="Umud Fragment, subunit A"/>
    <property type="match status" value="1"/>
</dbReference>
<dbReference type="InterPro" id="IPR052064">
    <property type="entry name" value="Mito_IMP1_subunit"/>
</dbReference>
<accession>A0A6G1KT05</accession>
<proteinExistence type="inferred from homology"/>
<keyword evidence="4" id="KW-0496">Mitochondrion</keyword>
<dbReference type="GO" id="GO:0006627">
    <property type="term" value="P:protein processing involved in protein targeting to mitochondrion"/>
    <property type="evidence" value="ECO:0007669"/>
    <property type="project" value="TreeGrafter"/>
</dbReference>
<dbReference type="Pfam" id="PF10502">
    <property type="entry name" value="Peptidase_S26"/>
    <property type="match status" value="2"/>
</dbReference>
<dbReference type="OrthoDB" id="308440at2759"/>
<keyword evidence="2" id="KW-0999">Mitochondrion inner membrane</keyword>
<keyword evidence="3" id="KW-0378">Hydrolase</keyword>
<keyword evidence="9" id="KW-0812">Transmembrane</keyword>
<evidence type="ECO:0000256" key="3">
    <source>
        <dbReference type="ARBA" id="ARBA00022801"/>
    </source>
</evidence>
<dbReference type="GO" id="GO:0042720">
    <property type="term" value="C:mitochondrial inner membrane peptidase complex"/>
    <property type="evidence" value="ECO:0007669"/>
    <property type="project" value="TreeGrafter"/>
</dbReference>
<dbReference type="InterPro" id="IPR019533">
    <property type="entry name" value="Peptidase_S26"/>
</dbReference>
<evidence type="ECO:0000256" key="1">
    <source>
        <dbReference type="ARBA" id="ARBA00004273"/>
    </source>
</evidence>
<dbReference type="AlphaFoldDB" id="A0A6G1KT05"/>
<evidence type="ECO:0000256" key="8">
    <source>
        <dbReference type="SAM" id="MobiDB-lite"/>
    </source>
</evidence>
<evidence type="ECO:0000256" key="7">
    <source>
        <dbReference type="PIRSR" id="PIRSR600223-1"/>
    </source>
</evidence>
<sequence length="252" mass="28390">MLRRGLLRPCDLRSYGLSEISLSLSLRLRAPSSHIRPLRPVARSTSTARPQAPTPETRRQKVIRYLFKPWAAHSLSSRPDSIGFSARVITRAFLTAAFVSVSIHTFLTYFYAFELAWGISMLPSFAASGDSLIISKYYRRGRGLTVGDVVSFKHPVRVDEYAVKRLLGMPGDFIEVSVDGSGRRQVLQIPEGHCWVEGDNQRWSRDSRIFGPLPLGLVTGKVVAKCRGWWLWEWERVENLVKPAEMAGSDIS</sequence>
<evidence type="ECO:0000256" key="6">
    <source>
        <dbReference type="ARBA" id="ARBA00038445"/>
    </source>
</evidence>
<keyword evidence="12" id="KW-1185">Reference proteome</keyword>
<evidence type="ECO:0000256" key="4">
    <source>
        <dbReference type="ARBA" id="ARBA00023128"/>
    </source>
</evidence>
<comment type="similarity">
    <text evidence="6">Belongs to the peptidase S26 family. IMP1 subfamily.</text>
</comment>
<feature type="transmembrane region" description="Helical" evidence="9">
    <location>
        <begin position="88"/>
        <end position="109"/>
    </location>
</feature>
<evidence type="ECO:0000256" key="5">
    <source>
        <dbReference type="ARBA" id="ARBA00023136"/>
    </source>
</evidence>
<evidence type="ECO:0000313" key="12">
    <source>
        <dbReference type="Proteomes" id="UP000799436"/>
    </source>
</evidence>
<comment type="subcellular location">
    <subcellularLocation>
        <location evidence="1">Mitochondrion inner membrane</location>
    </subcellularLocation>
</comment>
<dbReference type="InterPro" id="IPR000223">
    <property type="entry name" value="Pept_S26A_signal_pept_1"/>
</dbReference>
<dbReference type="EMBL" id="ML995967">
    <property type="protein sequence ID" value="KAF2763756.1"/>
    <property type="molecule type" value="Genomic_DNA"/>
</dbReference>
<evidence type="ECO:0000256" key="2">
    <source>
        <dbReference type="ARBA" id="ARBA00022792"/>
    </source>
</evidence>
<feature type="region of interest" description="Disordered" evidence="8">
    <location>
        <begin position="39"/>
        <end position="58"/>
    </location>
</feature>
<protein>
    <submittedName>
        <fullName evidence="11">LexA/Signal peptidase</fullName>
    </submittedName>
</protein>
<dbReference type="CDD" id="cd06530">
    <property type="entry name" value="S26_SPase_I"/>
    <property type="match status" value="1"/>
</dbReference>
<evidence type="ECO:0000313" key="11">
    <source>
        <dbReference type="EMBL" id="KAF2763756.1"/>
    </source>
</evidence>
<dbReference type="SUPFAM" id="SSF51306">
    <property type="entry name" value="LexA/Signal peptidase"/>
    <property type="match status" value="1"/>
</dbReference>
<feature type="active site" evidence="7">
    <location>
        <position position="164"/>
    </location>
</feature>
<dbReference type="PANTHER" id="PTHR12383">
    <property type="entry name" value="PROTEASE FAMILY S26 MITOCHONDRIAL INNER MEMBRANE PROTEASE-RELATED"/>
    <property type="match status" value="1"/>
</dbReference>
<dbReference type="Proteomes" id="UP000799436">
    <property type="component" value="Unassembled WGS sequence"/>
</dbReference>
<name>A0A6G1KT05_9PEZI</name>
<gene>
    <name evidence="11" type="ORF">EJ03DRAFT_332463</name>
</gene>
<keyword evidence="5 9" id="KW-0472">Membrane</keyword>